<gene>
    <name evidence="2" type="ORF">EVA_21487</name>
</gene>
<dbReference type="EMBL" id="AMCI01008864">
    <property type="protein sequence ID" value="EJW90407.1"/>
    <property type="molecule type" value="Genomic_DNA"/>
</dbReference>
<evidence type="ECO:0000313" key="2">
    <source>
        <dbReference type="EMBL" id="EJW90407.1"/>
    </source>
</evidence>
<comment type="caution">
    <text evidence="2">The sequence shown here is derived from an EMBL/GenBank/DDBJ whole genome shotgun (WGS) entry which is preliminary data.</text>
</comment>
<protein>
    <recommendedName>
        <fullName evidence="1">Outer membrane protein beta-barrel domain-containing protein</fullName>
    </recommendedName>
</protein>
<reference evidence="2" key="1">
    <citation type="journal article" date="2012" name="PLoS ONE">
        <title>Gene sets for utilization of primary and secondary nutrition supplies in the distal gut of endangered iberian lynx.</title>
        <authorList>
            <person name="Alcaide M."/>
            <person name="Messina E."/>
            <person name="Richter M."/>
            <person name="Bargiela R."/>
            <person name="Peplies J."/>
            <person name="Huws S.A."/>
            <person name="Newbold C.J."/>
            <person name="Golyshin P.N."/>
            <person name="Simon M.A."/>
            <person name="Lopez G."/>
            <person name="Yakimov M.M."/>
            <person name="Ferrer M."/>
        </authorList>
    </citation>
    <scope>NUCLEOTIDE SEQUENCE</scope>
</reference>
<dbReference type="AlphaFoldDB" id="J9FLA1"/>
<feature type="domain" description="Outer membrane protein beta-barrel" evidence="1">
    <location>
        <begin position="80"/>
        <end position="255"/>
    </location>
</feature>
<proteinExistence type="predicted"/>
<accession>J9FLA1</accession>
<name>J9FLA1_9ZZZZ</name>
<sequence length="296" mass="32946">MCLLAAPFAAAHHNPAIVRDAVLSAEADTLRPAEADTLSTAEADSIALEIATGGKRWNVKGEEIIPSTSSAKDDHLSWVKRVNFGIKGGFTASLFRIPHFRVNGVKIGEEQNSYKIGYFGAFFMRINFRKHYLQPEISYNVNRCDINFNKPLPEGSPEGTEAQQASIHSTLHSIDFPFFYGYNLIKTGPYSLSVFAGPKLRFILPHASEVTFENFDQENIRESLQRVNVAAAFGVSVTISKIFFDFRYDIGLHNLSRHITYAVPADNGTPEAEEAGKGMHFHRHDNVLSFSLGVFF</sequence>
<dbReference type="InterPro" id="IPR025665">
    <property type="entry name" value="Beta-barrel_OMP_2"/>
</dbReference>
<evidence type="ECO:0000259" key="1">
    <source>
        <dbReference type="Pfam" id="PF13568"/>
    </source>
</evidence>
<organism evidence="2">
    <name type="scientific">gut metagenome</name>
    <dbReference type="NCBI Taxonomy" id="749906"/>
    <lineage>
        <taxon>unclassified sequences</taxon>
        <taxon>metagenomes</taxon>
        <taxon>organismal metagenomes</taxon>
    </lineage>
</organism>
<dbReference type="Pfam" id="PF13568">
    <property type="entry name" value="OMP_b-brl_2"/>
    <property type="match status" value="1"/>
</dbReference>